<feature type="compositionally biased region" description="Polar residues" evidence="5">
    <location>
        <begin position="108"/>
        <end position="127"/>
    </location>
</feature>
<keyword evidence="3" id="KW-0866">Nonsense-mediated mRNA decay</keyword>
<name>A0A9W8IBR9_9FUNG</name>
<dbReference type="GO" id="GO:0000184">
    <property type="term" value="P:nuclear-transcribed mRNA catabolic process, nonsense-mediated decay"/>
    <property type="evidence" value="ECO:0007669"/>
    <property type="project" value="UniProtKB-KW"/>
</dbReference>
<evidence type="ECO:0000256" key="3">
    <source>
        <dbReference type="ARBA" id="ARBA00023161"/>
    </source>
</evidence>
<dbReference type="Gene3D" id="3.30.70.330">
    <property type="match status" value="1"/>
</dbReference>
<keyword evidence="8" id="KW-1185">Reference proteome</keyword>
<sequence>MSAEEKDTLLKSPLDEGITSLRVQSADNEPKPSTKTTSKKPRTRNQKPPHQPTNASPKVSKVSQNSKKAKPSSSTSLSKPTMPEPDGKATDKPGKTPVPRRQRKKATKAQQANLTPSTAIAASTTGQAEEKPQNRPKKKRASKATDRPESSQAGSETSAGVKLPQAIQPKPKLTRREKRAIKQQQEGSISALPVSEAYKQQPADLRLDSGVKICVRWLPADLPEHVFWQSIESALPWFDPNSVGTVVKEACPVLSALSPANGKPLEQGESVNGSEQTEKAESNKSAMPLAPTTMAETSIYRSANLEKLDSKPYWRQFIPGKQHKSKAKSLSRAYIVFAAPSEAEHFYRKYHGHVFSKNGTQTRAIVELAPFQSVAWLFSPERDPLEGTFENDPSFKAFMTQQFASQAADNPGNEGARDSHESYAAAAAKPSDTSASGSEFVATPLIKYLHEVKARSLKGGKLADKTNVASAKTPPRSSKPATAPSAKKAREKRSRRQNR</sequence>
<evidence type="ECO:0000313" key="8">
    <source>
        <dbReference type="Proteomes" id="UP001139887"/>
    </source>
</evidence>
<reference evidence="7" key="1">
    <citation type="submission" date="2022-07" db="EMBL/GenBank/DDBJ databases">
        <title>Phylogenomic reconstructions and comparative analyses of Kickxellomycotina fungi.</title>
        <authorList>
            <person name="Reynolds N.K."/>
            <person name="Stajich J.E."/>
            <person name="Barry K."/>
            <person name="Grigoriev I.V."/>
            <person name="Crous P."/>
            <person name="Smith M.E."/>
        </authorList>
    </citation>
    <scope>NUCLEOTIDE SEQUENCE</scope>
    <source>
        <strain evidence="7">NRRL 1566</strain>
    </source>
</reference>
<evidence type="ECO:0000256" key="1">
    <source>
        <dbReference type="ARBA" id="ARBA00004123"/>
    </source>
</evidence>
<dbReference type="OrthoDB" id="18087at2759"/>
<feature type="domain" description="UPF3" evidence="6">
    <location>
        <begin position="291"/>
        <end position="453"/>
    </location>
</feature>
<feature type="compositionally biased region" description="Basic residues" evidence="5">
    <location>
        <begin position="37"/>
        <end position="47"/>
    </location>
</feature>
<feature type="compositionally biased region" description="Basic residues" evidence="5">
    <location>
        <begin position="98"/>
        <end position="107"/>
    </location>
</feature>
<feature type="compositionally biased region" description="Low complexity" evidence="5">
    <location>
        <begin position="422"/>
        <end position="436"/>
    </location>
</feature>
<evidence type="ECO:0000313" key="7">
    <source>
        <dbReference type="EMBL" id="KAJ2851157.1"/>
    </source>
</evidence>
<dbReference type="InterPro" id="IPR012677">
    <property type="entry name" value="Nucleotide-bd_a/b_plait_sf"/>
</dbReference>
<feature type="compositionally biased region" description="Basic residues" evidence="5">
    <location>
        <begin position="172"/>
        <end position="181"/>
    </location>
</feature>
<evidence type="ECO:0000256" key="2">
    <source>
        <dbReference type="ARBA" id="ARBA00005991"/>
    </source>
</evidence>
<dbReference type="InterPro" id="IPR039722">
    <property type="entry name" value="Upf3"/>
</dbReference>
<feature type="compositionally biased region" description="Basic and acidic residues" evidence="5">
    <location>
        <begin position="85"/>
        <end position="94"/>
    </location>
</feature>
<evidence type="ECO:0000256" key="4">
    <source>
        <dbReference type="ARBA" id="ARBA00023242"/>
    </source>
</evidence>
<dbReference type="GO" id="GO:0005730">
    <property type="term" value="C:nucleolus"/>
    <property type="evidence" value="ECO:0007669"/>
    <property type="project" value="TreeGrafter"/>
</dbReference>
<dbReference type="InterPro" id="IPR035979">
    <property type="entry name" value="RBD_domain_sf"/>
</dbReference>
<dbReference type="AlphaFoldDB" id="A0A9W8IBR9"/>
<dbReference type="Proteomes" id="UP001139887">
    <property type="component" value="Unassembled WGS sequence"/>
</dbReference>
<feature type="region of interest" description="Disordered" evidence="5">
    <location>
        <begin position="404"/>
        <end position="437"/>
    </location>
</feature>
<evidence type="ECO:0000259" key="6">
    <source>
        <dbReference type="Pfam" id="PF03467"/>
    </source>
</evidence>
<dbReference type="GO" id="GO:0003729">
    <property type="term" value="F:mRNA binding"/>
    <property type="evidence" value="ECO:0007669"/>
    <property type="project" value="TreeGrafter"/>
</dbReference>
<feature type="region of interest" description="Disordered" evidence="5">
    <location>
        <begin position="258"/>
        <end position="286"/>
    </location>
</feature>
<organism evidence="7 8">
    <name type="scientific">Coemansia brasiliensis</name>
    <dbReference type="NCBI Taxonomy" id="2650707"/>
    <lineage>
        <taxon>Eukaryota</taxon>
        <taxon>Fungi</taxon>
        <taxon>Fungi incertae sedis</taxon>
        <taxon>Zoopagomycota</taxon>
        <taxon>Kickxellomycotina</taxon>
        <taxon>Kickxellomycetes</taxon>
        <taxon>Kickxellales</taxon>
        <taxon>Kickxellaceae</taxon>
        <taxon>Coemansia</taxon>
    </lineage>
</organism>
<comment type="similarity">
    <text evidence="2">Belongs to the RENT3 family.</text>
</comment>
<feature type="compositionally biased region" description="Basic residues" evidence="5">
    <location>
        <begin position="487"/>
        <end position="499"/>
    </location>
</feature>
<protein>
    <recommendedName>
        <fullName evidence="6">UPF3 domain-containing protein</fullName>
    </recommendedName>
</protein>
<comment type="caution">
    <text evidence="7">The sequence shown here is derived from an EMBL/GenBank/DDBJ whole genome shotgun (WGS) entry which is preliminary data.</text>
</comment>
<dbReference type="SUPFAM" id="SSF54928">
    <property type="entry name" value="RNA-binding domain, RBD"/>
    <property type="match status" value="1"/>
</dbReference>
<feature type="region of interest" description="Disordered" evidence="5">
    <location>
        <begin position="1"/>
        <end position="189"/>
    </location>
</feature>
<keyword evidence="4" id="KW-0539">Nucleus</keyword>
<feature type="compositionally biased region" description="Low complexity" evidence="5">
    <location>
        <begin position="71"/>
        <end position="81"/>
    </location>
</feature>
<dbReference type="CDD" id="cd12455">
    <property type="entry name" value="RRM_like_Smg4_UPF3"/>
    <property type="match status" value="1"/>
</dbReference>
<evidence type="ECO:0000256" key="5">
    <source>
        <dbReference type="SAM" id="MobiDB-lite"/>
    </source>
</evidence>
<comment type="subcellular location">
    <subcellularLocation>
        <location evidence="1">Nucleus</location>
    </subcellularLocation>
</comment>
<dbReference type="EMBL" id="JANBUW010000016">
    <property type="protein sequence ID" value="KAJ2851157.1"/>
    <property type="molecule type" value="Genomic_DNA"/>
</dbReference>
<gene>
    <name evidence="7" type="ORF">IWW36_001295</name>
</gene>
<dbReference type="Pfam" id="PF03467">
    <property type="entry name" value="Smg4_UPF3"/>
    <property type="match status" value="1"/>
</dbReference>
<accession>A0A9W8IBR9</accession>
<dbReference type="PANTHER" id="PTHR13112:SF0">
    <property type="entry name" value="FI21285P1"/>
    <property type="match status" value="1"/>
</dbReference>
<proteinExistence type="inferred from homology"/>
<feature type="compositionally biased region" description="Low complexity" evidence="5">
    <location>
        <begin position="473"/>
        <end position="486"/>
    </location>
</feature>
<dbReference type="GO" id="GO:0045727">
    <property type="term" value="P:positive regulation of translation"/>
    <property type="evidence" value="ECO:0007669"/>
    <property type="project" value="TreeGrafter"/>
</dbReference>
<dbReference type="GO" id="GO:0005737">
    <property type="term" value="C:cytoplasm"/>
    <property type="evidence" value="ECO:0007669"/>
    <property type="project" value="TreeGrafter"/>
</dbReference>
<dbReference type="PANTHER" id="PTHR13112">
    <property type="entry name" value="UPF3 REGULATOR OF NONSENSE TRANSCRIPTS-LIKE PROTEIN"/>
    <property type="match status" value="1"/>
</dbReference>
<feature type="region of interest" description="Disordered" evidence="5">
    <location>
        <begin position="459"/>
        <end position="499"/>
    </location>
</feature>
<dbReference type="InterPro" id="IPR005120">
    <property type="entry name" value="UPF3_dom"/>
</dbReference>
<feature type="compositionally biased region" description="Polar residues" evidence="5">
    <location>
        <begin position="48"/>
        <end position="65"/>
    </location>
</feature>